<dbReference type="AlphaFoldDB" id="A0A2T7G8T7"/>
<evidence type="ECO:0000313" key="6">
    <source>
        <dbReference type="EMBL" id="PVA10832.1"/>
    </source>
</evidence>
<name>A0A2T7G8T7_9RHOB</name>
<comment type="similarity">
    <text evidence="1">Belongs to the 'phage' integrase family.</text>
</comment>
<dbReference type="GO" id="GO:0015074">
    <property type="term" value="P:DNA integration"/>
    <property type="evidence" value="ECO:0007669"/>
    <property type="project" value="UniProtKB-KW"/>
</dbReference>
<dbReference type="Pfam" id="PF00589">
    <property type="entry name" value="Phage_integrase"/>
    <property type="match status" value="1"/>
</dbReference>
<evidence type="ECO:0000256" key="4">
    <source>
        <dbReference type="ARBA" id="ARBA00023172"/>
    </source>
</evidence>
<dbReference type="OrthoDB" id="7222937at2"/>
<dbReference type="CDD" id="cd01184">
    <property type="entry name" value="INT_C_like_1"/>
    <property type="match status" value="1"/>
</dbReference>
<keyword evidence="4" id="KW-0233">DNA recombination</keyword>
<dbReference type="PANTHER" id="PTHR30349">
    <property type="entry name" value="PHAGE INTEGRASE-RELATED"/>
    <property type="match status" value="1"/>
</dbReference>
<sequence>MHLDAYLSRSRHGIFYFRWPLPKRHDCDKRTSLRLSLRTRCPKLAGQLARHLASCGDALRHRRGPSNMRHDELRVLIHKYFKKALSTQLDRLGAEGPVSELELAPYQTSQALAEASEEDFWDILQPDGTDAYLRQFCEASGIPQSEAIDNPARVLREYKLAYRDMLKAWEAHRLSLDTYEYTRAVDITELDEPVSRNGTIGTLQQAIDAYVQENKHIGTWRAATFAKKEASLGLLTEVLGSDRIMTSITKQDAQAVKRILLELPANRHKIAATRELSLHEAVEVEGVQKITPVTVDGYISVFQSFFDWAERNGYAAEKLFTGMRLGKSASKGAPKRKAFEQKALEAVFREITQNHIGLVKTDSHKWASLIGIFAGARLNEICQLQVADIQREDGIWFFNLMDEGDSNKRFKSDAAIRKVPLHKELLRLGLLDFHALRMQHGDKRMFPDYKHCIKNGYGRALGRWFNVTLTPALGIKSKHHVFHGLRHTMISRLAQAGIEEPIYQSIVGHERQGVTQQVYNRQGYTLAQLKAAIDLFAV</sequence>
<accession>A0A2T7G8T7</accession>
<dbReference type="InterPro" id="IPR002104">
    <property type="entry name" value="Integrase_catalytic"/>
</dbReference>
<dbReference type="GO" id="GO:0006310">
    <property type="term" value="P:DNA recombination"/>
    <property type="evidence" value="ECO:0007669"/>
    <property type="project" value="UniProtKB-KW"/>
</dbReference>
<evidence type="ECO:0000259" key="5">
    <source>
        <dbReference type="PROSITE" id="PS51898"/>
    </source>
</evidence>
<feature type="domain" description="Tyr recombinase" evidence="5">
    <location>
        <begin position="334"/>
        <end position="534"/>
    </location>
</feature>
<dbReference type="InterPro" id="IPR013762">
    <property type="entry name" value="Integrase-like_cat_sf"/>
</dbReference>
<keyword evidence="3" id="KW-0238">DNA-binding</keyword>
<keyword evidence="2" id="KW-0229">DNA integration</keyword>
<evidence type="ECO:0000256" key="2">
    <source>
        <dbReference type="ARBA" id="ARBA00022908"/>
    </source>
</evidence>
<protein>
    <submittedName>
        <fullName evidence="6">Integrase</fullName>
    </submittedName>
</protein>
<gene>
    <name evidence="6" type="ORF">DC366_08210</name>
</gene>
<dbReference type="GO" id="GO:0003677">
    <property type="term" value="F:DNA binding"/>
    <property type="evidence" value="ECO:0007669"/>
    <property type="project" value="UniProtKB-KW"/>
</dbReference>
<dbReference type="PANTHER" id="PTHR30349:SF41">
    <property type="entry name" value="INTEGRASE_RECOMBINASE PROTEIN MJ0367-RELATED"/>
    <property type="match status" value="1"/>
</dbReference>
<dbReference type="EMBL" id="QCYH01000003">
    <property type="protein sequence ID" value="PVA10832.1"/>
    <property type="molecule type" value="Genomic_DNA"/>
</dbReference>
<proteinExistence type="inferred from homology"/>
<reference evidence="6 7" key="1">
    <citation type="submission" date="2018-04" db="EMBL/GenBank/DDBJ databases">
        <title>Pelagivirga bohaiensis gen. nov., sp. nov., a bacterium isolated from the Bohai Sea.</title>
        <authorList>
            <person name="Ji X."/>
        </authorList>
    </citation>
    <scope>NUCLEOTIDE SEQUENCE [LARGE SCALE GENOMIC DNA]</scope>
    <source>
        <strain evidence="6 7">BH-SD19</strain>
    </source>
</reference>
<dbReference type="InterPro" id="IPR050090">
    <property type="entry name" value="Tyrosine_recombinase_XerCD"/>
</dbReference>
<evidence type="ECO:0000256" key="1">
    <source>
        <dbReference type="ARBA" id="ARBA00008857"/>
    </source>
</evidence>
<dbReference type="Proteomes" id="UP000244446">
    <property type="component" value="Unassembled WGS sequence"/>
</dbReference>
<organism evidence="6 7">
    <name type="scientific">Pelagivirga sediminicola</name>
    <dbReference type="NCBI Taxonomy" id="2170575"/>
    <lineage>
        <taxon>Bacteria</taxon>
        <taxon>Pseudomonadati</taxon>
        <taxon>Pseudomonadota</taxon>
        <taxon>Alphaproteobacteria</taxon>
        <taxon>Rhodobacterales</taxon>
        <taxon>Paracoccaceae</taxon>
        <taxon>Pelagivirga</taxon>
    </lineage>
</organism>
<dbReference type="Gene3D" id="1.10.443.10">
    <property type="entry name" value="Intergrase catalytic core"/>
    <property type="match status" value="1"/>
</dbReference>
<comment type="caution">
    <text evidence="6">The sequence shown here is derived from an EMBL/GenBank/DDBJ whole genome shotgun (WGS) entry which is preliminary data.</text>
</comment>
<evidence type="ECO:0000256" key="3">
    <source>
        <dbReference type="ARBA" id="ARBA00023125"/>
    </source>
</evidence>
<dbReference type="InterPro" id="IPR011010">
    <property type="entry name" value="DNA_brk_join_enz"/>
</dbReference>
<dbReference type="PROSITE" id="PS51898">
    <property type="entry name" value="TYR_RECOMBINASE"/>
    <property type="match status" value="1"/>
</dbReference>
<evidence type="ECO:0000313" key="7">
    <source>
        <dbReference type="Proteomes" id="UP000244446"/>
    </source>
</evidence>
<keyword evidence="7" id="KW-1185">Reference proteome</keyword>
<dbReference type="SUPFAM" id="SSF56349">
    <property type="entry name" value="DNA breaking-rejoining enzymes"/>
    <property type="match status" value="1"/>
</dbReference>